<dbReference type="Gene3D" id="3.40.640.10">
    <property type="entry name" value="Type I PLP-dependent aspartate aminotransferase-like (Major domain)"/>
    <property type="match status" value="1"/>
</dbReference>
<dbReference type="InterPro" id="IPR000653">
    <property type="entry name" value="DegT/StrS_aminotransferase"/>
</dbReference>
<dbReference type="PANTHER" id="PTHR30244">
    <property type="entry name" value="TRANSAMINASE"/>
    <property type="match status" value="1"/>
</dbReference>
<dbReference type="Pfam" id="PF01041">
    <property type="entry name" value="DegT_DnrJ_EryC1"/>
    <property type="match status" value="1"/>
</dbReference>
<sequence>MNDLSRGIRRDRELLTLAMTQVLDSGWVVLGPQHDSFQKALAEYLGVSHVIGVASGTDALELAIKVAMPEGRTTVLSAANAGGYATTAARRAGFRVRYADVDFESLCLTEATISAALTADIGVVVITHLYGNLTDIGGLVALCHERGIRVVEDCAQAIGARRPEGAAGSFGDLSTTSFYPTKNLGALGDGGAVATNNAAFAAKVTQLRQYGWVSKYRVAIAGGANSRLDEIQAAVLLARLPQLDALNDRRRWIIAQYVAAAAGGPLRVLPAVGEHHVAHLAVALTARRDEVRGVLAEHGVSTDIHFPVPDHEQPGFNAEPHSLPNTEEFAGQSLSLPCFPELTDEEILTVCKAIRALA</sequence>
<accession>A0A4R9AZC0</accession>
<dbReference type="GO" id="GO:0030170">
    <property type="term" value="F:pyridoxal phosphate binding"/>
    <property type="evidence" value="ECO:0007669"/>
    <property type="project" value="TreeGrafter"/>
</dbReference>
<dbReference type="EMBL" id="SOHH01000098">
    <property type="protein sequence ID" value="TFD73288.1"/>
    <property type="molecule type" value="Genomic_DNA"/>
</dbReference>
<dbReference type="Proteomes" id="UP000298313">
    <property type="component" value="Unassembled WGS sequence"/>
</dbReference>
<protein>
    <submittedName>
        <fullName evidence="6">DegT/DnrJ/EryC1/StrS family aminotransferase</fullName>
    </submittedName>
</protein>
<keyword evidence="6" id="KW-0032">Aminotransferase</keyword>
<evidence type="ECO:0000256" key="3">
    <source>
        <dbReference type="PIRSR" id="PIRSR000390-1"/>
    </source>
</evidence>
<comment type="caution">
    <text evidence="6">The sequence shown here is derived from an EMBL/GenBank/DDBJ whole genome shotgun (WGS) entry which is preliminary data.</text>
</comment>
<gene>
    <name evidence="6" type="ORF">E3T48_14445</name>
</gene>
<evidence type="ECO:0000256" key="5">
    <source>
        <dbReference type="RuleBase" id="RU004508"/>
    </source>
</evidence>
<dbReference type="GO" id="GO:0000271">
    <property type="term" value="P:polysaccharide biosynthetic process"/>
    <property type="evidence" value="ECO:0007669"/>
    <property type="project" value="TreeGrafter"/>
</dbReference>
<dbReference type="GO" id="GO:0008483">
    <property type="term" value="F:transaminase activity"/>
    <property type="evidence" value="ECO:0007669"/>
    <property type="project" value="UniProtKB-KW"/>
</dbReference>
<dbReference type="PANTHER" id="PTHR30244:SF36">
    <property type="entry name" value="3-OXO-GLUCOSE-6-PHOSPHATE:GLUTAMATE AMINOTRANSFERASE"/>
    <property type="match status" value="1"/>
</dbReference>
<organism evidence="6 7">
    <name type="scientific">Cryobacterium fucosi</name>
    <dbReference type="NCBI Taxonomy" id="1259157"/>
    <lineage>
        <taxon>Bacteria</taxon>
        <taxon>Bacillati</taxon>
        <taxon>Actinomycetota</taxon>
        <taxon>Actinomycetes</taxon>
        <taxon>Micrococcales</taxon>
        <taxon>Microbacteriaceae</taxon>
        <taxon>Cryobacterium</taxon>
    </lineage>
</organism>
<dbReference type="InterPro" id="IPR015424">
    <property type="entry name" value="PyrdxlP-dep_Trfase"/>
</dbReference>
<dbReference type="Gene3D" id="3.90.1150.10">
    <property type="entry name" value="Aspartate Aminotransferase, domain 1"/>
    <property type="match status" value="1"/>
</dbReference>
<feature type="active site" description="Proton acceptor" evidence="3">
    <location>
        <position position="182"/>
    </location>
</feature>
<dbReference type="AlphaFoldDB" id="A0A4R9AZC0"/>
<feature type="modified residue" description="N6-(pyridoxal phosphate)lysine" evidence="4">
    <location>
        <position position="182"/>
    </location>
</feature>
<dbReference type="InterPro" id="IPR015421">
    <property type="entry name" value="PyrdxlP-dep_Trfase_major"/>
</dbReference>
<evidence type="ECO:0000313" key="7">
    <source>
        <dbReference type="Proteomes" id="UP000298313"/>
    </source>
</evidence>
<keyword evidence="1 4" id="KW-0663">Pyridoxal phosphate</keyword>
<evidence type="ECO:0000313" key="6">
    <source>
        <dbReference type="EMBL" id="TFD73288.1"/>
    </source>
</evidence>
<name>A0A4R9AZC0_9MICO</name>
<dbReference type="OrthoDB" id="9804264at2"/>
<dbReference type="PIRSF" id="PIRSF000390">
    <property type="entry name" value="PLP_StrS"/>
    <property type="match status" value="1"/>
</dbReference>
<proteinExistence type="inferred from homology"/>
<evidence type="ECO:0000256" key="4">
    <source>
        <dbReference type="PIRSR" id="PIRSR000390-2"/>
    </source>
</evidence>
<dbReference type="InterPro" id="IPR015422">
    <property type="entry name" value="PyrdxlP-dep_Trfase_small"/>
</dbReference>
<evidence type="ECO:0000256" key="2">
    <source>
        <dbReference type="ARBA" id="ARBA00037999"/>
    </source>
</evidence>
<keyword evidence="7" id="KW-1185">Reference proteome</keyword>
<dbReference type="SUPFAM" id="SSF53383">
    <property type="entry name" value="PLP-dependent transferases"/>
    <property type="match status" value="1"/>
</dbReference>
<comment type="similarity">
    <text evidence="2 5">Belongs to the DegT/DnrJ/EryC1 family.</text>
</comment>
<keyword evidence="6" id="KW-0808">Transferase</keyword>
<reference evidence="6 7" key="1">
    <citation type="submission" date="2019-03" db="EMBL/GenBank/DDBJ databases">
        <title>Genomics of glacier-inhabiting Cryobacterium strains.</title>
        <authorList>
            <person name="Liu Q."/>
            <person name="Xin Y.-H."/>
        </authorList>
    </citation>
    <scope>NUCLEOTIDE SEQUENCE [LARGE SCALE GENOMIC DNA]</scope>
    <source>
        <strain evidence="6 7">Hh4</strain>
    </source>
</reference>
<dbReference type="CDD" id="cd00616">
    <property type="entry name" value="AHBA_syn"/>
    <property type="match status" value="1"/>
</dbReference>
<evidence type="ECO:0000256" key="1">
    <source>
        <dbReference type="ARBA" id="ARBA00022898"/>
    </source>
</evidence>